<organism evidence="3 4">
    <name type="scientific">Bordetella genomosp. 13</name>
    <dbReference type="NCBI Taxonomy" id="463040"/>
    <lineage>
        <taxon>Bacteria</taxon>
        <taxon>Pseudomonadati</taxon>
        <taxon>Pseudomonadota</taxon>
        <taxon>Betaproteobacteria</taxon>
        <taxon>Burkholderiales</taxon>
        <taxon>Alcaligenaceae</taxon>
        <taxon>Bordetella</taxon>
    </lineage>
</organism>
<name>A0A1W6ZBI7_9BORD</name>
<accession>A0A1W6ZBI7</accession>
<dbReference type="NCBIfam" id="TIGR00369">
    <property type="entry name" value="unchar_dom_1"/>
    <property type="match status" value="1"/>
</dbReference>
<dbReference type="AlphaFoldDB" id="A0A1W6ZBI7"/>
<dbReference type="PANTHER" id="PTHR42856:SF1">
    <property type="entry name" value="ACYL-COENZYME A THIOESTERASE PAAI"/>
    <property type="match status" value="1"/>
</dbReference>
<protein>
    <submittedName>
        <fullName evidence="3">Thioesterase</fullName>
    </submittedName>
</protein>
<dbReference type="InterPro" id="IPR029069">
    <property type="entry name" value="HotDog_dom_sf"/>
</dbReference>
<dbReference type="STRING" id="463040.CAL15_10180"/>
<dbReference type="InterPro" id="IPR052723">
    <property type="entry name" value="Acyl-CoA_thioesterase_PaaI"/>
</dbReference>
<keyword evidence="1" id="KW-0378">Hydrolase</keyword>
<dbReference type="EMBL" id="CP021111">
    <property type="protein sequence ID" value="ARP94721.1"/>
    <property type="molecule type" value="Genomic_DNA"/>
</dbReference>
<keyword evidence="4" id="KW-1185">Reference proteome</keyword>
<dbReference type="KEGG" id="bgm:CAL15_10180"/>
<dbReference type="RefSeq" id="WP_086078486.1">
    <property type="nucleotide sequence ID" value="NZ_CP021111.1"/>
</dbReference>
<dbReference type="OrthoDB" id="8525891at2"/>
<dbReference type="SUPFAM" id="SSF54637">
    <property type="entry name" value="Thioesterase/thiol ester dehydrase-isomerase"/>
    <property type="match status" value="1"/>
</dbReference>
<dbReference type="CDD" id="cd03443">
    <property type="entry name" value="PaaI_thioesterase"/>
    <property type="match status" value="1"/>
</dbReference>
<dbReference type="InterPro" id="IPR003736">
    <property type="entry name" value="PAAI_dom"/>
</dbReference>
<sequence length="148" mass="15418">MNLAQAHPAATPAEAGTPREAIDAVIARTPFAVWIGAQLEEYGAGAATLSIVLRSELTMHHGFAHGAVVSFMADSACAWAAASVAGDVVTAEYKLNLLAPAVGERLRASGRTVKVAGRLIVCQAEVHSQLRGRDTLVAIAQATITKFK</sequence>
<dbReference type="GO" id="GO:0016289">
    <property type="term" value="F:acyl-CoA hydrolase activity"/>
    <property type="evidence" value="ECO:0007669"/>
    <property type="project" value="TreeGrafter"/>
</dbReference>
<dbReference type="Pfam" id="PF03061">
    <property type="entry name" value="4HBT"/>
    <property type="match status" value="1"/>
</dbReference>
<dbReference type="Proteomes" id="UP000194161">
    <property type="component" value="Chromosome"/>
</dbReference>
<reference evidence="3 4" key="1">
    <citation type="submission" date="2017-05" db="EMBL/GenBank/DDBJ databases">
        <title>Complete and WGS of Bordetella genogroups.</title>
        <authorList>
            <person name="Spilker T."/>
            <person name="LiPuma J."/>
        </authorList>
    </citation>
    <scope>NUCLEOTIDE SEQUENCE [LARGE SCALE GENOMIC DNA]</scope>
    <source>
        <strain evidence="3 4">AU7206</strain>
    </source>
</reference>
<proteinExistence type="predicted"/>
<feature type="domain" description="Thioesterase" evidence="2">
    <location>
        <begin position="61"/>
        <end position="129"/>
    </location>
</feature>
<evidence type="ECO:0000256" key="1">
    <source>
        <dbReference type="ARBA" id="ARBA00022801"/>
    </source>
</evidence>
<evidence type="ECO:0000313" key="3">
    <source>
        <dbReference type="EMBL" id="ARP94721.1"/>
    </source>
</evidence>
<dbReference type="PANTHER" id="PTHR42856">
    <property type="entry name" value="ACYL-COENZYME A THIOESTERASE PAAI"/>
    <property type="match status" value="1"/>
</dbReference>
<evidence type="ECO:0000313" key="4">
    <source>
        <dbReference type="Proteomes" id="UP000194161"/>
    </source>
</evidence>
<dbReference type="InterPro" id="IPR006683">
    <property type="entry name" value="Thioestr_dom"/>
</dbReference>
<evidence type="ECO:0000259" key="2">
    <source>
        <dbReference type="Pfam" id="PF03061"/>
    </source>
</evidence>
<dbReference type="Gene3D" id="3.10.129.10">
    <property type="entry name" value="Hotdog Thioesterase"/>
    <property type="match status" value="1"/>
</dbReference>
<gene>
    <name evidence="3" type="ORF">CAL15_10180</name>
</gene>